<evidence type="ECO:0000256" key="6">
    <source>
        <dbReference type="SAM" id="Coils"/>
    </source>
</evidence>
<keyword evidence="4" id="KW-0808">Transferase</keyword>
<dbReference type="SUPFAM" id="SSF55874">
    <property type="entry name" value="ATPase domain of HSP90 chaperone/DNA topoisomerase II/histidine kinase"/>
    <property type="match status" value="1"/>
</dbReference>
<keyword evidence="3" id="KW-0597">Phosphoprotein</keyword>
<dbReference type="InterPro" id="IPR003594">
    <property type="entry name" value="HATPase_dom"/>
</dbReference>
<proteinExistence type="predicted"/>
<evidence type="ECO:0000256" key="3">
    <source>
        <dbReference type="ARBA" id="ARBA00022553"/>
    </source>
</evidence>
<keyword evidence="6" id="KW-0175">Coiled coil</keyword>
<dbReference type="Pfam" id="PF08448">
    <property type="entry name" value="PAS_4"/>
    <property type="match status" value="1"/>
</dbReference>
<dbReference type="AlphaFoldDB" id="A0A3A4N2J0"/>
<dbReference type="Gene3D" id="3.30.450.20">
    <property type="entry name" value="PAS domain"/>
    <property type="match status" value="2"/>
</dbReference>
<comment type="caution">
    <text evidence="8">The sequence shown here is derived from an EMBL/GenBank/DDBJ whole genome shotgun (WGS) entry which is preliminary data.</text>
</comment>
<comment type="catalytic activity">
    <reaction evidence="1">
        <text>ATP + protein L-histidine = ADP + protein N-phospho-L-histidine.</text>
        <dbReference type="EC" id="2.7.13.3"/>
    </reaction>
</comment>
<sequence length="558" mass="64964">MDKASKKTEIERLLDQVEVFSKVDFSDEQQLREVLPEMIERLKHTLEELAVAEEELRQQNEELRRAQDIITAQRREYQNLFDFAPSPYVVTDEAGIVLEANEAAKDALRLQDVPQIRVPLVNRVLAEERNYFLDRLKEMPAKGGVLEWEQTIAADEKYSFPGLFRAVLLEPAGKQMCRILWLVKDLTDQKRHQAERENARRFAEELFQTIREPLLVLTEDLKVMLANTSFYRFFRADQGSVEGRYVFELGNLQWDIPSLRNLLSEMVAGRDFFEDFQVEHTFPNIGRRVMLLNARRLQNENFGVILLLAIEDVTERIDSERRLDRLMRELKQSNEELQYFAYVASHDLQEPLRMITSYVQLIERRYGHLLEDDAREFMDYVVDGATRMKALIESLLEYSRVQTRGKEPEAVDAEEVLARVLQTLGSLIRENHATVTHDTLPVVVADPIQFSMVFQNLIDNAIRFRKEDEPLKVHISAKEAGNEWVFSVSDNGIGIEPRHYERIFRLYQRLHTRGEHTGTGIGLAICKRVVERHGGRIWVESIPGAGSTFFFTIPRREQ</sequence>
<dbReference type="Proteomes" id="UP000265882">
    <property type="component" value="Unassembled WGS sequence"/>
</dbReference>
<dbReference type="PRINTS" id="PR00344">
    <property type="entry name" value="BCTRLSENSOR"/>
</dbReference>
<dbReference type="Gene3D" id="1.10.287.130">
    <property type="match status" value="1"/>
</dbReference>
<protein>
    <recommendedName>
        <fullName evidence="2">histidine kinase</fullName>
        <ecNumber evidence="2">2.7.13.3</ecNumber>
    </recommendedName>
</protein>
<name>A0A3A4N2J0_ABYX5</name>
<reference evidence="8 9" key="1">
    <citation type="journal article" date="2017" name="ISME J.">
        <title>Energy and carbon metabolisms in a deep terrestrial subsurface fluid microbial community.</title>
        <authorList>
            <person name="Momper L."/>
            <person name="Jungbluth S.P."/>
            <person name="Lee M.D."/>
            <person name="Amend J.P."/>
        </authorList>
    </citation>
    <scope>NUCLEOTIDE SEQUENCE [LARGE SCALE GENOMIC DNA]</scope>
    <source>
        <strain evidence="8">SURF_5</strain>
    </source>
</reference>
<evidence type="ECO:0000256" key="5">
    <source>
        <dbReference type="ARBA" id="ARBA00022777"/>
    </source>
</evidence>
<dbReference type="PANTHER" id="PTHR43304">
    <property type="entry name" value="PHYTOCHROME-LIKE PROTEIN CPH1"/>
    <property type="match status" value="1"/>
</dbReference>
<feature type="coiled-coil region" evidence="6">
    <location>
        <begin position="35"/>
        <end position="76"/>
    </location>
</feature>
<dbReference type="InterPro" id="IPR000014">
    <property type="entry name" value="PAS"/>
</dbReference>
<dbReference type="FunFam" id="3.30.565.10:FF:000006">
    <property type="entry name" value="Sensor histidine kinase WalK"/>
    <property type="match status" value="1"/>
</dbReference>
<dbReference type="SMART" id="SM00388">
    <property type="entry name" value="HisKA"/>
    <property type="match status" value="1"/>
</dbReference>
<dbReference type="InterPro" id="IPR035965">
    <property type="entry name" value="PAS-like_dom_sf"/>
</dbReference>
<dbReference type="CDD" id="cd00130">
    <property type="entry name" value="PAS"/>
    <property type="match status" value="1"/>
</dbReference>
<gene>
    <name evidence="8" type="ORF">C4520_19365</name>
</gene>
<dbReference type="InterPro" id="IPR052162">
    <property type="entry name" value="Sensor_kinase/Photoreceptor"/>
</dbReference>
<dbReference type="SMART" id="SM00387">
    <property type="entry name" value="HATPase_c"/>
    <property type="match status" value="1"/>
</dbReference>
<dbReference type="InterPro" id="IPR005467">
    <property type="entry name" value="His_kinase_dom"/>
</dbReference>
<accession>A0A3A4N2J0</accession>
<dbReference type="PROSITE" id="PS50109">
    <property type="entry name" value="HIS_KIN"/>
    <property type="match status" value="1"/>
</dbReference>
<dbReference type="GO" id="GO:0000155">
    <property type="term" value="F:phosphorelay sensor kinase activity"/>
    <property type="evidence" value="ECO:0007669"/>
    <property type="project" value="InterPro"/>
</dbReference>
<evidence type="ECO:0000256" key="2">
    <source>
        <dbReference type="ARBA" id="ARBA00012438"/>
    </source>
</evidence>
<dbReference type="Pfam" id="PF13188">
    <property type="entry name" value="PAS_8"/>
    <property type="match status" value="1"/>
</dbReference>
<evidence type="ECO:0000313" key="8">
    <source>
        <dbReference type="EMBL" id="RJP16168.1"/>
    </source>
</evidence>
<dbReference type="SUPFAM" id="SSF47384">
    <property type="entry name" value="Homodimeric domain of signal transducing histidine kinase"/>
    <property type="match status" value="1"/>
</dbReference>
<dbReference type="InterPro" id="IPR036097">
    <property type="entry name" value="HisK_dim/P_sf"/>
</dbReference>
<evidence type="ECO:0000259" key="7">
    <source>
        <dbReference type="PROSITE" id="PS50109"/>
    </source>
</evidence>
<dbReference type="EC" id="2.7.13.3" evidence="2"/>
<dbReference type="Gene3D" id="3.30.565.10">
    <property type="entry name" value="Histidine kinase-like ATPase, C-terminal domain"/>
    <property type="match status" value="1"/>
</dbReference>
<keyword evidence="5" id="KW-0418">Kinase</keyword>
<evidence type="ECO:0000313" key="9">
    <source>
        <dbReference type="Proteomes" id="UP000265882"/>
    </source>
</evidence>
<dbReference type="SUPFAM" id="SSF55785">
    <property type="entry name" value="PYP-like sensor domain (PAS domain)"/>
    <property type="match status" value="2"/>
</dbReference>
<dbReference type="SMART" id="SM00091">
    <property type="entry name" value="PAS"/>
    <property type="match status" value="2"/>
</dbReference>
<evidence type="ECO:0000256" key="1">
    <source>
        <dbReference type="ARBA" id="ARBA00000085"/>
    </source>
</evidence>
<organism evidence="8 9">
    <name type="scientific">Abyssobacteria bacterium (strain SURF_5)</name>
    <dbReference type="NCBI Taxonomy" id="2093360"/>
    <lineage>
        <taxon>Bacteria</taxon>
        <taxon>Pseudomonadati</taxon>
        <taxon>Candidatus Hydrogenedentota</taxon>
        <taxon>Candidatus Abyssobacteria</taxon>
    </lineage>
</organism>
<dbReference type="EMBL" id="QZKU01000128">
    <property type="protein sequence ID" value="RJP16168.1"/>
    <property type="molecule type" value="Genomic_DNA"/>
</dbReference>
<dbReference type="PANTHER" id="PTHR43304:SF1">
    <property type="entry name" value="PAC DOMAIN-CONTAINING PROTEIN"/>
    <property type="match status" value="1"/>
</dbReference>
<feature type="domain" description="Histidine kinase" evidence="7">
    <location>
        <begin position="343"/>
        <end position="557"/>
    </location>
</feature>
<dbReference type="InterPro" id="IPR003661">
    <property type="entry name" value="HisK_dim/P_dom"/>
</dbReference>
<dbReference type="CDD" id="cd00082">
    <property type="entry name" value="HisKA"/>
    <property type="match status" value="1"/>
</dbReference>
<dbReference type="InterPro" id="IPR013656">
    <property type="entry name" value="PAS_4"/>
</dbReference>
<dbReference type="InterPro" id="IPR036890">
    <property type="entry name" value="HATPase_C_sf"/>
</dbReference>
<dbReference type="Pfam" id="PF02518">
    <property type="entry name" value="HATPase_c"/>
    <property type="match status" value="1"/>
</dbReference>
<dbReference type="Pfam" id="PF00512">
    <property type="entry name" value="HisKA"/>
    <property type="match status" value="1"/>
</dbReference>
<dbReference type="InterPro" id="IPR004358">
    <property type="entry name" value="Sig_transdc_His_kin-like_C"/>
</dbReference>
<evidence type="ECO:0000256" key="4">
    <source>
        <dbReference type="ARBA" id="ARBA00022679"/>
    </source>
</evidence>